<keyword evidence="1" id="KW-1133">Transmembrane helix</keyword>
<keyword evidence="4" id="KW-1185">Reference proteome</keyword>
<evidence type="ECO:0000313" key="4">
    <source>
        <dbReference type="Proteomes" id="UP000472264"/>
    </source>
</evidence>
<dbReference type="Pfam" id="PF08385">
    <property type="entry name" value="DHC_N1"/>
    <property type="match status" value="1"/>
</dbReference>
<reference evidence="3" key="3">
    <citation type="submission" date="2025-09" db="UniProtKB">
        <authorList>
            <consortium name="Ensembl"/>
        </authorList>
    </citation>
    <scope>IDENTIFICATION</scope>
</reference>
<dbReference type="PANTHER" id="PTHR46532:SF11">
    <property type="entry name" value="DYNEIN AXONEMAL HEAVY CHAIN 12"/>
    <property type="match status" value="1"/>
</dbReference>
<dbReference type="InParanoid" id="A0A665W678"/>
<dbReference type="GO" id="GO:0045505">
    <property type="term" value="F:dynein intermediate chain binding"/>
    <property type="evidence" value="ECO:0007669"/>
    <property type="project" value="InterPro"/>
</dbReference>
<dbReference type="PANTHER" id="PTHR46532">
    <property type="entry name" value="MALE FERTILITY FACTOR KL5"/>
    <property type="match status" value="1"/>
</dbReference>
<protein>
    <recommendedName>
        <fullName evidence="2">Dynein heavy chain tail domain-containing protein</fullName>
    </recommendedName>
</protein>
<dbReference type="GO" id="GO:0007018">
    <property type="term" value="P:microtubule-based movement"/>
    <property type="evidence" value="ECO:0007669"/>
    <property type="project" value="InterPro"/>
</dbReference>
<dbReference type="InterPro" id="IPR013594">
    <property type="entry name" value="Dynein_heavy_tail"/>
</dbReference>
<dbReference type="GO" id="GO:0005858">
    <property type="term" value="C:axonemal dynein complex"/>
    <property type="evidence" value="ECO:0007669"/>
    <property type="project" value="TreeGrafter"/>
</dbReference>
<feature type="domain" description="Dynein heavy chain tail" evidence="2">
    <location>
        <begin position="287"/>
        <end position="471"/>
    </location>
</feature>
<dbReference type="InterPro" id="IPR026983">
    <property type="entry name" value="DHC"/>
</dbReference>
<keyword evidence="1" id="KW-0472">Membrane</keyword>
<dbReference type="AlphaFoldDB" id="A0A665W678"/>
<organism evidence="3 4">
    <name type="scientific">Echeneis naucrates</name>
    <name type="common">Live sharksucker</name>
    <dbReference type="NCBI Taxonomy" id="173247"/>
    <lineage>
        <taxon>Eukaryota</taxon>
        <taxon>Metazoa</taxon>
        <taxon>Chordata</taxon>
        <taxon>Craniata</taxon>
        <taxon>Vertebrata</taxon>
        <taxon>Euteleostomi</taxon>
        <taxon>Actinopterygii</taxon>
        <taxon>Neopterygii</taxon>
        <taxon>Teleostei</taxon>
        <taxon>Neoteleostei</taxon>
        <taxon>Acanthomorphata</taxon>
        <taxon>Carangaria</taxon>
        <taxon>Carangiformes</taxon>
        <taxon>Echeneidae</taxon>
        <taxon>Echeneis</taxon>
    </lineage>
</organism>
<reference evidence="3" key="2">
    <citation type="submission" date="2025-08" db="UniProtKB">
        <authorList>
            <consortium name="Ensembl"/>
        </authorList>
    </citation>
    <scope>IDENTIFICATION</scope>
</reference>
<dbReference type="Proteomes" id="UP000472264">
    <property type="component" value="Chromosome 17"/>
</dbReference>
<proteinExistence type="predicted"/>
<dbReference type="OMA" id="YNNDPDS"/>
<name>A0A665W678_ECHNA</name>
<reference evidence="3" key="1">
    <citation type="submission" date="2021-04" db="EMBL/GenBank/DDBJ databases">
        <authorList>
            <consortium name="Wellcome Sanger Institute Data Sharing"/>
        </authorList>
    </citation>
    <scope>NUCLEOTIDE SEQUENCE [LARGE SCALE GENOMIC DNA]</scope>
</reference>
<dbReference type="GO" id="GO:0051959">
    <property type="term" value="F:dynein light intermediate chain binding"/>
    <property type="evidence" value="ECO:0007669"/>
    <property type="project" value="InterPro"/>
</dbReference>
<accession>A0A665W678</accession>
<evidence type="ECO:0000256" key="1">
    <source>
        <dbReference type="SAM" id="Phobius"/>
    </source>
</evidence>
<keyword evidence="1" id="KW-0812">Transmembrane</keyword>
<evidence type="ECO:0000313" key="3">
    <source>
        <dbReference type="Ensembl" id="ENSENLP00000039378.1"/>
    </source>
</evidence>
<dbReference type="Ensembl" id="ENSENLT00000040404.1">
    <property type="protein sequence ID" value="ENSENLP00000039378.1"/>
    <property type="gene ID" value="ENSENLG00000016985.1"/>
</dbReference>
<evidence type="ECO:0000259" key="2">
    <source>
        <dbReference type="Pfam" id="PF08385"/>
    </source>
</evidence>
<sequence>TQRRRLFPRNETETRNVATTQQQVGPVTNTNKQLDRIYFASCSFVTWQLLFLLFYNHCLSQVKFQQAREERKKLLTVAHKYIFDILAERLCLLPAAVEEFILDSPSSLANFDKFFAKGGCTTITFVYQEAEVPGIESGRSYPGTPKGGKTLRLFLANLSKTCLEGICCSFMRSRVEIPLTSENIHKEVCFSMIDARLGLLKGIRDAYSFLLPALDSHQNWGALDKIRHGEKIKKNFKYNMKYYLSTLDDLQMYSESTVHFKTVTDIDLSKLASLDDMKVVAANSDVVHQLEEILMQWYKQIKQVLIESNQLRKVDDSAGPLSELQHWQRMSWRFNSIVKHIKGQACKSVVMVLHISGSKVMKVWRELDSRITDHANEAKDNVKYLSILEKVCRPLYNTDPVTMMESVQNIINAIQMIFTVSSFYNTRERISALFIKVTNQMVTACRSYITDNGTCQIWDQDTEVIIKKIQTVCMNFKLKQSDMLAPRSAEFQTHFTEFMAKIQHLEVCDISFYKDFYKYRCKDKLYINVIRLL</sequence>
<feature type="transmembrane region" description="Helical" evidence="1">
    <location>
        <begin position="37"/>
        <end position="55"/>
    </location>
</feature>